<evidence type="ECO:0000313" key="9">
    <source>
        <dbReference type="EMBL" id="AMY12633.1"/>
    </source>
</evidence>
<dbReference type="GO" id="GO:0005886">
    <property type="term" value="C:plasma membrane"/>
    <property type="evidence" value="ECO:0007669"/>
    <property type="project" value="UniProtKB-SubCell"/>
</dbReference>
<keyword evidence="6 8" id="KW-0472">Membrane</keyword>
<evidence type="ECO:0000256" key="8">
    <source>
        <dbReference type="SAM" id="Phobius"/>
    </source>
</evidence>
<gene>
    <name evidence="9" type="ORF">LuPra_05914</name>
</gene>
<keyword evidence="2" id="KW-1003">Cell membrane</keyword>
<dbReference type="RefSeq" id="WP_110174074.1">
    <property type="nucleotide sequence ID" value="NZ_CP015136.1"/>
</dbReference>
<keyword evidence="7" id="KW-0131">Cell cycle</keyword>
<organism evidence="9 10">
    <name type="scientific">Luteitalea pratensis</name>
    <dbReference type="NCBI Taxonomy" id="1855912"/>
    <lineage>
        <taxon>Bacteria</taxon>
        <taxon>Pseudomonadati</taxon>
        <taxon>Acidobacteriota</taxon>
        <taxon>Vicinamibacteria</taxon>
        <taxon>Vicinamibacterales</taxon>
        <taxon>Vicinamibacteraceae</taxon>
        <taxon>Luteitalea</taxon>
    </lineage>
</organism>
<feature type="transmembrane region" description="Helical" evidence="8">
    <location>
        <begin position="28"/>
        <end position="47"/>
    </location>
</feature>
<accession>A0A143PWS6</accession>
<dbReference type="Pfam" id="PF04999">
    <property type="entry name" value="FtsL"/>
    <property type="match status" value="1"/>
</dbReference>
<keyword evidence="10" id="KW-1185">Reference proteome</keyword>
<dbReference type="EMBL" id="CP015136">
    <property type="protein sequence ID" value="AMY12633.1"/>
    <property type="molecule type" value="Genomic_DNA"/>
</dbReference>
<protein>
    <submittedName>
        <fullName evidence="9">Cell division protein FtsL</fullName>
    </submittedName>
</protein>
<evidence type="ECO:0000256" key="7">
    <source>
        <dbReference type="ARBA" id="ARBA00023306"/>
    </source>
</evidence>
<proteinExistence type="predicted"/>
<dbReference type="AlphaFoldDB" id="A0A143PWS6"/>
<evidence type="ECO:0000256" key="2">
    <source>
        <dbReference type="ARBA" id="ARBA00022475"/>
    </source>
</evidence>
<dbReference type="KEGG" id="abac:LuPra_05914"/>
<keyword evidence="5 8" id="KW-1133">Transmembrane helix</keyword>
<comment type="subcellular location">
    <subcellularLocation>
        <location evidence="1">Cell membrane</location>
        <topology evidence="1">Single-pass type II membrane protein</topology>
    </subcellularLocation>
</comment>
<evidence type="ECO:0000256" key="6">
    <source>
        <dbReference type="ARBA" id="ARBA00023136"/>
    </source>
</evidence>
<reference evidence="9 10" key="1">
    <citation type="journal article" date="2016" name="Genome Announc.">
        <title>First Complete Genome Sequence of a Subdivision 6 Acidobacterium Strain.</title>
        <authorList>
            <person name="Huang S."/>
            <person name="Vieira S."/>
            <person name="Bunk B."/>
            <person name="Riedel T."/>
            <person name="Sproer C."/>
            <person name="Overmann J."/>
        </authorList>
    </citation>
    <scope>NUCLEOTIDE SEQUENCE [LARGE SCALE GENOMIC DNA]</scope>
    <source>
        <strain evidence="10">DSM 100886 HEG_-6_39</strain>
    </source>
</reference>
<evidence type="ECO:0000256" key="4">
    <source>
        <dbReference type="ARBA" id="ARBA00022692"/>
    </source>
</evidence>
<dbReference type="STRING" id="1855912.LuPra_05914"/>
<keyword evidence="4 8" id="KW-0812">Transmembrane</keyword>
<evidence type="ECO:0000313" key="10">
    <source>
        <dbReference type="Proteomes" id="UP000076079"/>
    </source>
</evidence>
<sequence length="127" mass="14255">MDREFVVRKQVQNRTIVREVDHARQRDLVRTVLAGAGVLATVLFAAWQHLDARRLDKVEAGLARQQARLRAVHRHLVLEQEFLVGPARVEAIATRQLGMKSPTHETATVVERVTVTPPPSSAVVARR</sequence>
<reference evidence="10" key="2">
    <citation type="submission" date="2016-04" db="EMBL/GenBank/DDBJ databases">
        <title>First Complete Genome Sequence of a Subdivision 6 Acidobacterium.</title>
        <authorList>
            <person name="Huang S."/>
            <person name="Vieira S."/>
            <person name="Bunk B."/>
            <person name="Riedel T."/>
            <person name="Sproeer C."/>
            <person name="Overmann J."/>
        </authorList>
    </citation>
    <scope>NUCLEOTIDE SEQUENCE [LARGE SCALE GENOMIC DNA]</scope>
    <source>
        <strain evidence="10">DSM 100886 HEG_-6_39</strain>
    </source>
</reference>
<name>A0A143PWS6_LUTPR</name>
<keyword evidence="3 9" id="KW-0132">Cell division</keyword>
<evidence type="ECO:0000256" key="5">
    <source>
        <dbReference type="ARBA" id="ARBA00022989"/>
    </source>
</evidence>
<dbReference type="GO" id="GO:0051301">
    <property type="term" value="P:cell division"/>
    <property type="evidence" value="ECO:0007669"/>
    <property type="project" value="UniProtKB-KW"/>
</dbReference>
<evidence type="ECO:0000256" key="3">
    <source>
        <dbReference type="ARBA" id="ARBA00022618"/>
    </source>
</evidence>
<dbReference type="InterPro" id="IPR011922">
    <property type="entry name" value="Cell_div_FtsL"/>
</dbReference>
<evidence type="ECO:0000256" key="1">
    <source>
        <dbReference type="ARBA" id="ARBA00004401"/>
    </source>
</evidence>
<dbReference type="Proteomes" id="UP000076079">
    <property type="component" value="Chromosome"/>
</dbReference>